<dbReference type="Proteomes" id="UP000627984">
    <property type="component" value="Unassembled WGS sequence"/>
</dbReference>
<feature type="signal peptide" evidence="6">
    <location>
        <begin position="1"/>
        <end position="18"/>
    </location>
</feature>
<evidence type="ECO:0000259" key="7">
    <source>
        <dbReference type="Pfam" id="PF00413"/>
    </source>
</evidence>
<keyword evidence="6" id="KW-0732">Signal</keyword>
<keyword evidence="4" id="KW-0862">Zinc</keyword>
<feature type="compositionally biased region" description="Basic and acidic residues" evidence="5">
    <location>
        <begin position="99"/>
        <end position="115"/>
    </location>
</feature>
<dbReference type="InterPro" id="IPR001818">
    <property type="entry name" value="Pept_M10_metallopeptidase"/>
</dbReference>
<dbReference type="AlphaFoldDB" id="A0AA37F7Q8"/>
<feature type="region of interest" description="Disordered" evidence="5">
    <location>
        <begin position="94"/>
        <end position="115"/>
    </location>
</feature>
<organism evidence="8 9">
    <name type="scientific">Planomonospora parontospora</name>
    <dbReference type="NCBI Taxonomy" id="58119"/>
    <lineage>
        <taxon>Bacteria</taxon>
        <taxon>Bacillati</taxon>
        <taxon>Actinomycetota</taxon>
        <taxon>Actinomycetes</taxon>
        <taxon>Streptosporangiales</taxon>
        <taxon>Streptosporangiaceae</taxon>
        <taxon>Planomonospora</taxon>
    </lineage>
</organism>
<protein>
    <recommendedName>
        <fullName evidence="7">Peptidase M10 metallopeptidase domain-containing protein</fullName>
    </recommendedName>
</protein>
<reference evidence="8" key="2">
    <citation type="submission" date="2022-09" db="EMBL/GenBank/DDBJ databases">
        <authorList>
            <person name="Sun Q."/>
            <person name="Ohkuma M."/>
        </authorList>
    </citation>
    <scope>NUCLEOTIDE SEQUENCE</scope>
    <source>
        <strain evidence="8">JCM 3093</strain>
    </source>
</reference>
<dbReference type="SUPFAM" id="SSF55486">
    <property type="entry name" value="Metalloproteases ('zincins'), catalytic domain"/>
    <property type="match status" value="1"/>
</dbReference>
<accession>A0AA37F7Q8</accession>
<dbReference type="GO" id="GO:0004222">
    <property type="term" value="F:metalloendopeptidase activity"/>
    <property type="evidence" value="ECO:0007669"/>
    <property type="project" value="InterPro"/>
</dbReference>
<dbReference type="GO" id="GO:0006508">
    <property type="term" value="P:proteolysis"/>
    <property type="evidence" value="ECO:0007669"/>
    <property type="project" value="UniProtKB-KW"/>
</dbReference>
<dbReference type="GO" id="GO:0031012">
    <property type="term" value="C:extracellular matrix"/>
    <property type="evidence" value="ECO:0007669"/>
    <property type="project" value="InterPro"/>
</dbReference>
<dbReference type="Gene3D" id="3.40.390.10">
    <property type="entry name" value="Collagenase (Catalytic Domain)"/>
    <property type="match status" value="1"/>
</dbReference>
<evidence type="ECO:0000256" key="5">
    <source>
        <dbReference type="SAM" id="MobiDB-lite"/>
    </source>
</evidence>
<keyword evidence="3" id="KW-0378">Hydrolase</keyword>
<keyword evidence="2" id="KW-0479">Metal-binding</keyword>
<evidence type="ECO:0000256" key="2">
    <source>
        <dbReference type="ARBA" id="ARBA00022723"/>
    </source>
</evidence>
<proteinExistence type="predicted"/>
<dbReference type="InterPro" id="IPR024079">
    <property type="entry name" value="MetalloPept_cat_dom_sf"/>
</dbReference>
<evidence type="ECO:0000256" key="6">
    <source>
        <dbReference type="SAM" id="SignalP"/>
    </source>
</evidence>
<feature type="compositionally biased region" description="Basic and acidic residues" evidence="5">
    <location>
        <begin position="32"/>
        <end position="42"/>
    </location>
</feature>
<reference evidence="8" key="1">
    <citation type="journal article" date="2014" name="Int. J. Syst. Evol. Microbiol.">
        <title>Complete genome sequence of Corynebacterium casei LMG S-19264T (=DSM 44701T), isolated from a smear-ripened cheese.</title>
        <authorList>
            <consortium name="US DOE Joint Genome Institute (JGI-PGF)"/>
            <person name="Walter F."/>
            <person name="Albersmeier A."/>
            <person name="Kalinowski J."/>
            <person name="Ruckert C."/>
        </authorList>
    </citation>
    <scope>NUCLEOTIDE SEQUENCE</scope>
    <source>
        <strain evidence="8">JCM 3093</strain>
    </source>
</reference>
<dbReference type="RefSeq" id="WP_191897700.1">
    <property type="nucleotide sequence ID" value="NZ_BMQD01000025.1"/>
</dbReference>
<feature type="chain" id="PRO_5041374291" description="Peptidase M10 metallopeptidase domain-containing protein" evidence="6">
    <location>
        <begin position="19"/>
        <end position="247"/>
    </location>
</feature>
<dbReference type="EMBL" id="BMQD01000025">
    <property type="protein sequence ID" value="GGK91961.1"/>
    <property type="molecule type" value="Genomic_DNA"/>
</dbReference>
<evidence type="ECO:0000313" key="8">
    <source>
        <dbReference type="EMBL" id="GGK91961.1"/>
    </source>
</evidence>
<dbReference type="Pfam" id="PF00413">
    <property type="entry name" value="Peptidase_M10"/>
    <property type="match status" value="1"/>
</dbReference>
<dbReference type="PROSITE" id="PS51257">
    <property type="entry name" value="PROKAR_LIPOPROTEIN"/>
    <property type="match status" value="1"/>
</dbReference>
<name>A0AA37F7Q8_9ACTN</name>
<keyword evidence="1" id="KW-0645">Protease</keyword>
<feature type="domain" description="Peptidase M10 metallopeptidase" evidence="7">
    <location>
        <begin position="183"/>
        <end position="229"/>
    </location>
</feature>
<evidence type="ECO:0000256" key="1">
    <source>
        <dbReference type="ARBA" id="ARBA00022670"/>
    </source>
</evidence>
<dbReference type="GO" id="GO:0008270">
    <property type="term" value="F:zinc ion binding"/>
    <property type="evidence" value="ECO:0007669"/>
    <property type="project" value="InterPro"/>
</dbReference>
<comment type="caution">
    <text evidence="8">The sequence shown here is derived from an EMBL/GenBank/DDBJ whole genome shotgun (WGS) entry which is preliminary data.</text>
</comment>
<feature type="region of interest" description="Disordered" evidence="5">
    <location>
        <begin position="22"/>
        <end position="42"/>
    </location>
</feature>
<evidence type="ECO:0000256" key="4">
    <source>
        <dbReference type="ARBA" id="ARBA00022833"/>
    </source>
</evidence>
<gene>
    <name evidence="8" type="ORF">GCM10010126_59160</name>
</gene>
<evidence type="ECO:0000313" key="9">
    <source>
        <dbReference type="Proteomes" id="UP000627984"/>
    </source>
</evidence>
<sequence>MKIVIVAVLAVGVLCGCAVTTQTPGTPPHVKGPGESRTSEDTAKNGYSFLHTRDNGEPVRWSTCEPIGYVVRQKGRPEGAGRLLEESVSRISEATGLEFSHEGATDEAPSDGRKLYQPDRYGDRWAPVLIAYSHPGEYARLNGQAAGYGGPAYVRVGNGTPRYVSGMVVLDTEQMTSMGGDDAIRAVMMHELAHLVGLGHVDDSGQLMHPIQYGRKVTTLQEGDLAGLEVVGAGRCYEPVEPRGVRQ</sequence>
<evidence type="ECO:0000256" key="3">
    <source>
        <dbReference type="ARBA" id="ARBA00022801"/>
    </source>
</evidence>